<keyword evidence="3" id="KW-1185">Reference proteome</keyword>
<sequence length="136" mass="16093">MRSRGYFLLEYILAIMFFTLLLVSINRNLTILLKLQKSLIKDQVEIYGLLNGVIKKVRSRDLNEKDNNKYDIYIERKKVIFFDEGQEILLVCNDKGMYANNKKIIKDVNCGFNLYGDVLEIRVEKEEVLIIRRIKL</sequence>
<dbReference type="AlphaFoldDB" id="A0A7Z0PHV9"/>
<keyword evidence="1" id="KW-0812">Transmembrane</keyword>
<keyword evidence="1" id="KW-0472">Membrane</keyword>
<keyword evidence="1" id="KW-1133">Transmembrane helix</keyword>
<comment type="caution">
    <text evidence="2">The sequence shown here is derived from an EMBL/GenBank/DDBJ whole genome shotgun (WGS) entry which is preliminary data.</text>
</comment>
<reference evidence="2 3" key="1">
    <citation type="submission" date="2020-05" db="EMBL/GenBank/DDBJ databases">
        <title>Streptobacillus felis strain LHL191014123.</title>
        <authorList>
            <person name="Fawzy A."/>
            <person name="Rau J."/>
            <person name="Risse K."/>
            <person name="Schauerte N."/>
            <person name="Geiger C."/>
            <person name="Blom J."/>
            <person name="Imirzalioglu C."/>
            <person name="Falgenhauer J."/>
            <person name="Bach A."/>
            <person name="Herden C."/>
            <person name="Eisenberg T."/>
        </authorList>
    </citation>
    <scope>NUCLEOTIDE SEQUENCE [LARGE SCALE GENOMIC DNA]</scope>
    <source>
        <strain evidence="2 3">LHL191014123</strain>
    </source>
</reference>
<organism evidence="2 3">
    <name type="scientific">Streptobacillus felis</name>
    <dbReference type="NCBI Taxonomy" id="1384509"/>
    <lineage>
        <taxon>Bacteria</taxon>
        <taxon>Fusobacteriati</taxon>
        <taxon>Fusobacteriota</taxon>
        <taxon>Fusobacteriia</taxon>
        <taxon>Fusobacteriales</taxon>
        <taxon>Leptotrichiaceae</taxon>
        <taxon>Streptobacillus</taxon>
    </lineage>
</organism>
<feature type="transmembrane region" description="Helical" evidence="1">
    <location>
        <begin position="6"/>
        <end position="25"/>
    </location>
</feature>
<dbReference type="EMBL" id="JABMKT010000030">
    <property type="protein sequence ID" value="NYV28285.1"/>
    <property type="molecule type" value="Genomic_DNA"/>
</dbReference>
<proteinExistence type="predicted"/>
<protein>
    <submittedName>
        <fullName evidence="2">Uncharacterized protein</fullName>
    </submittedName>
</protein>
<name>A0A7Z0PHV9_9FUSO</name>
<accession>A0A7Z0PHV9</accession>
<evidence type="ECO:0000256" key="1">
    <source>
        <dbReference type="SAM" id="Phobius"/>
    </source>
</evidence>
<evidence type="ECO:0000313" key="3">
    <source>
        <dbReference type="Proteomes" id="UP000526184"/>
    </source>
</evidence>
<gene>
    <name evidence="2" type="ORF">HP397_05650</name>
</gene>
<dbReference type="Proteomes" id="UP000526184">
    <property type="component" value="Unassembled WGS sequence"/>
</dbReference>
<evidence type="ECO:0000313" key="2">
    <source>
        <dbReference type="EMBL" id="NYV28285.1"/>
    </source>
</evidence>
<dbReference type="RefSeq" id="WP_180136290.1">
    <property type="nucleotide sequence ID" value="NZ_JABMKT010000030.1"/>
</dbReference>